<organism evidence="2 5">
    <name type="scientific">Candidatus Phosphoribacter hodrii</name>
    <dbReference type="NCBI Taxonomy" id="2953743"/>
    <lineage>
        <taxon>Bacteria</taxon>
        <taxon>Bacillati</taxon>
        <taxon>Actinomycetota</taxon>
        <taxon>Actinomycetes</taxon>
        <taxon>Micrococcales</taxon>
        <taxon>Dermatophilaceae</taxon>
        <taxon>Candidatus Phosphoribacter</taxon>
    </lineage>
</organism>
<dbReference type="AlphaFoldDB" id="A0A935IIB9"/>
<gene>
    <name evidence="1" type="ORF">IPF40_04400</name>
    <name evidence="2" type="ORF">IPI13_05540</name>
    <name evidence="3" type="ORF">IPP00_01315</name>
</gene>
<evidence type="ECO:0000313" key="5">
    <source>
        <dbReference type="Proteomes" id="UP000726105"/>
    </source>
</evidence>
<dbReference type="Gene3D" id="3.10.129.10">
    <property type="entry name" value="Hotdog Thioesterase"/>
    <property type="match status" value="1"/>
</dbReference>
<evidence type="ECO:0000313" key="4">
    <source>
        <dbReference type="Proteomes" id="UP000718281"/>
    </source>
</evidence>
<accession>A0A935IIB9</accession>
<proteinExistence type="predicted"/>
<dbReference type="Pfam" id="PF14539">
    <property type="entry name" value="DUF4442"/>
    <property type="match status" value="1"/>
</dbReference>
<protein>
    <submittedName>
        <fullName evidence="2">DUF4442 domain-containing protein</fullName>
    </submittedName>
</protein>
<evidence type="ECO:0000313" key="1">
    <source>
        <dbReference type="EMBL" id="MBK6300316.1"/>
    </source>
</evidence>
<dbReference type="EMBL" id="JADJIB010000002">
    <property type="protein sequence ID" value="MBK7272640.1"/>
    <property type="molecule type" value="Genomic_DNA"/>
</dbReference>
<dbReference type="Proteomes" id="UP000718281">
    <property type="component" value="Unassembled WGS sequence"/>
</dbReference>
<dbReference type="Proteomes" id="UP000886632">
    <property type="component" value="Unassembled WGS sequence"/>
</dbReference>
<name>A0A935IIB9_9MICO</name>
<evidence type="ECO:0000313" key="2">
    <source>
        <dbReference type="EMBL" id="MBK7272640.1"/>
    </source>
</evidence>
<reference evidence="4 5" key="1">
    <citation type="submission" date="2020-10" db="EMBL/GenBank/DDBJ databases">
        <title>Connecting structure to function with the recovery of over 1000 high-quality activated sludge metagenome-assembled genomes encoding full-length rRNA genes using long-read sequencing.</title>
        <authorList>
            <person name="Singleton C.M."/>
            <person name="Petriglieri F."/>
            <person name="Kristensen J.M."/>
            <person name="Kirkegaard R.H."/>
            <person name="Michaelsen T.Y."/>
            <person name="Andersen M.H."/>
            <person name="Karst S.M."/>
            <person name="Dueholm M.S."/>
            <person name="Nielsen P.H."/>
            <person name="Albertsen M."/>
        </authorList>
    </citation>
    <scope>NUCLEOTIDE SEQUENCE [LARGE SCALE GENOMIC DNA]</scope>
    <source>
        <strain evidence="1">AalE_18-Q3-R2-46_BAT3C.188</strain>
        <strain evidence="2">Ega_18-Q3-R5-49_MAXAC.001</strain>
        <strain evidence="3">Ribe_18-Q3-R11-54_MAXAC.001</strain>
    </source>
</reference>
<dbReference type="InterPro" id="IPR027961">
    <property type="entry name" value="DUF4442"/>
</dbReference>
<dbReference type="EMBL" id="JADIXZ010000003">
    <property type="protein sequence ID" value="MBK6300316.1"/>
    <property type="molecule type" value="Genomic_DNA"/>
</dbReference>
<dbReference type="EMBL" id="JADKGK010000004">
    <property type="protein sequence ID" value="MBL0002682.1"/>
    <property type="molecule type" value="Genomic_DNA"/>
</dbReference>
<comment type="caution">
    <text evidence="2">The sequence shown here is derived from an EMBL/GenBank/DDBJ whole genome shotgun (WGS) entry which is preliminary data.</text>
</comment>
<sequence length="168" mass="19430">MAGPSLPVLRLPTWQELLGRPESLRRMMNVWPPYRFAGIRVLHIEPDYSRALVSLKLTPWNRNYVGTQFGGSLSSMADPFWMLLVMNQLGRDYIVWDQRAEIEFVRPGTGEVRTEFVVDPAVVERIRQAAAGGQKVLEWFENDIVDMSGVLVARVRRQLYVRRKRDTV</sequence>
<dbReference type="SUPFAM" id="SSF54637">
    <property type="entry name" value="Thioesterase/thiol ester dehydrase-isomerase"/>
    <property type="match status" value="1"/>
</dbReference>
<dbReference type="InterPro" id="IPR029069">
    <property type="entry name" value="HotDog_dom_sf"/>
</dbReference>
<evidence type="ECO:0000313" key="3">
    <source>
        <dbReference type="EMBL" id="MBL0002682.1"/>
    </source>
</evidence>
<dbReference type="Proteomes" id="UP000726105">
    <property type="component" value="Unassembled WGS sequence"/>
</dbReference>